<dbReference type="Proteomes" id="UP000019277">
    <property type="component" value="Unassembled WGS sequence"/>
</dbReference>
<dbReference type="EMBL" id="AYXG01000113">
    <property type="protein sequence ID" value="EWC61385.1"/>
    <property type="molecule type" value="Genomic_DNA"/>
</dbReference>
<name>W7IKJ6_9PSEU</name>
<dbReference type="eggNOG" id="COG1940">
    <property type="taxonomic scope" value="Bacteria"/>
</dbReference>
<proteinExistence type="inferred from homology"/>
<protein>
    <submittedName>
        <fullName evidence="3">Xylose-responsive transcription regulator, ROK family</fullName>
    </submittedName>
</protein>
<dbReference type="PANTHER" id="PTHR18964">
    <property type="entry name" value="ROK (REPRESSOR, ORF, KINASE) FAMILY"/>
    <property type="match status" value="1"/>
</dbReference>
<evidence type="ECO:0000313" key="3">
    <source>
        <dbReference type="EMBL" id="EWC61385.1"/>
    </source>
</evidence>
<evidence type="ECO:0000256" key="1">
    <source>
        <dbReference type="ARBA" id="ARBA00006479"/>
    </source>
</evidence>
<comment type="similarity">
    <text evidence="1">Belongs to the ROK (NagC/XylR) family.</text>
</comment>
<dbReference type="Pfam" id="PF12802">
    <property type="entry name" value="MarR_2"/>
    <property type="match status" value="1"/>
</dbReference>
<dbReference type="AlphaFoldDB" id="W7IKJ6"/>
<dbReference type="InterPro" id="IPR036388">
    <property type="entry name" value="WH-like_DNA-bd_sf"/>
</dbReference>
<dbReference type="GO" id="GO:0003700">
    <property type="term" value="F:DNA-binding transcription factor activity"/>
    <property type="evidence" value="ECO:0007669"/>
    <property type="project" value="InterPro"/>
</dbReference>
<accession>W7IKJ6</accession>
<organism evidence="3 4">
    <name type="scientific">Actinokineospora spheciospongiae</name>
    <dbReference type="NCBI Taxonomy" id="909613"/>
    <lineage>
        <taxon>Bacteria</taxon>
        <taxon>Bacillati</taxon>
        <taxon>Actinomycetota</taxon>
        <taxon>Actinomycetes</taxon>
        <taxon>Pseudonocardiales</taxon>
        <taxon>Pseudonocardiaceae</taxon>
        <taxon>Actinokineospora</taxon>
    </lineage>
</organism>
<dbReference type="Gene3D" id="1.10.10.10">
    <property type="entry name" value="Winged helix-like DNA-binding domain superfamily/Winged helix DNA-binding domain"/>
    <property type="match status" value="1"/>
</dbReference>
<dbReference type="Pfam" id="PF00480">
    <property type="entry name" value="ROK"/>
    <property type="match status" value="1"/>
</dbReference>
<reference evidence="3 4" key="1">
    <citation type="journal article" date="2014" name="Genome Announc.">
        <title>Draft Genome Sequence of the Antitrypanosomally Active Sponge-Associated Bacterium Actinokineospora sp. Strain EG49.</title>
        <authorList>
            <person name="Harjes J."/>
            <person name="Ryu T."/>
            <person name="Abdelmohsen U.R."/>
            <person name="Moitinho-Silva L."/>
            <person name="Horn H."/>
            <person name="Ravasi T."/>
            <person name="Hentschel U."/>
        </authorList>
    </citation>
    <scope>NUCLEOTIDE SEQUENCE [LARGE SCALE GENOMIC DNA]</scope>
    <source>
        <strain evidence="3 4">EG49</strain>
    </source>
</reference>
<dbReference type="Gene3D" id="3.30.420.40">
    <property type="match status" value="2"/>
</dbReference>
<dbReference type="InterPro" id="IPR036390">
    <property type="entry name" value="WH_DNA-bd_sf"/>
</dbReference>
<dbReference type="PANTHER" id="PTHR18964:SF149">
    <property type="entry name" value="BIFUNCTIONAL UDP-N-ACETYLGLUCOSAMINE 2-EPIMERASE_N-ACETYLMANNOSAMINE KINASE"/>
    <property type="match status" value="1"/>
</dbReference>
<sequence>MRPAGQLDVRRHNSALLLAAVTANPGCSRAGLAAMTGLAKATVSSLVDHLVAGGLVAETGPVERTGRGRTGTGLALSATGPHGVGVAVGVDHVTACLVDPLGGVRARRVRSGDNRGRAPEQVLAVVTRVVRSLAGQGVPVGGVGVAVPGLVRGGVLLSAPNLDWSEVDIALDVGVPVTVANEANAAALAELRPDGPRDYVLVSGEVGVGAGIVRDGALLTGVHGFAGELGHLCVDPTGPRCGCGARGCLETYAGTAALPTRQAAANGDPEALSALESAGTRLGQALSGLVNLLDIPTIVLGGDHARLAPWLFGPLRAELARRVIGARWSPPTVVASTLGREAAALGVARAAVDHIRADPDSYLRGAGQAL</sequence>
<keyword evidence="4" id="KW-1185">Reference proteome</keyword>
<dbReference type="SUPFAM" id="SSF53067">
    <property type="entry name" value="Actin-like ATPase domain"/>
    <property type="match status" value="1"/>
</dbReference>
<comment type="caution">
    <text evidence="3">The sequence shown here is derived from an EMBL/GenBank/DDBJ whole genome shotgun (WGS) entry which is preliminary data.</text>
</comment>
<gene>
    <name evidence="3" type="ORF">UO65_3322</name>
</gene>
<dbReference type="InterPro" id="IPR000600">
    <property type="entry name" value="ROK"/>
</dbReference>
<dbReference type="InterPro" id="IPR000835">
    <property type="entry name" value="HTH_MarR-typ"/>
</dbReference>
<evidence type="ECO:0000313" key="4">
    <source>
        <dbReference type="Proteomes" id="UP000019277"/>
    </source>
</evidence>
<dbReference type="SUPFAM" id="SSF46785">
    <property type="entry name" value="Winged helix' DNA-binding domain"/>
    <property type="match status" value="1"/>
</dbReference>
<evidence type="ECO:0000259" key="2">
    <source>
        <dbReference type="Pfam" id="PF12802"/>
    </source>
</evidence>
<dbReference type="RefSeq" id="WP_035283378.1">
    <property type="nucleotide sequence ID" value="NZ_AYXG01000113.1"/>
</dbReference>
<dbReference type="STRING" id="909613.UO65_3322"/>
<dbReference type="InterPro" id="IPR043129">
    <property type="entry name" value="ATPase_NBD"/>
</dbReference>
<feature type="domain" description="HTH marR-type" evidence="2">
    <location>
        <begin position="15"/>
        <end position="67"/>
    </location>
</feature>